<dbReference type="HOGENOM" id="CLU_032840_0_0_1"/>
<dbReference type="InterPro" id="IPR051380">
    <property type="entry name" value="pH-response_reg_palI/RIM9"/>
</dbReference>
<dbReference type="GO" id="GO:0032153">
    <property type="term" value="C:cell division site"/>
    <property type="evidence" value="ECO:0007669"/>
    <property type="project" value="TreeGrafter"/>
</dbReference>
<accession>F8NF74</accession>
<dbReference type="EMBL" id="GL945428">
    <property type="protein sequence ID" value="EGO30788.1"/>
    <property type="molecule type" value="Genomic_DNA"/>
</dbReference>
<sequence>MAMTCFSSCFAGFAAAVALVAFIFDIALFFIAKSRLNSVSGGSAQIGNAVWITLAAWILLFFSGCFYAIGRCCVNRRPRGNKWDGRDQAGASDTNTHADQMRLGAVKAEADRKARQGQGEVGLPAFQEYEPLKASVSGDEAYADEEERVPYHDNHNGEMPGSYGRQPSTTGYAPGGYGQAPAGSSAMDEYNNPTYPPQPQHHGSSHTQTTSGYAPSYYAYAAGNTTMAAAVVAAERQQYPMLNTYHNPEPYSAQTSPTGTTIYNDPLSQQYGIGQEYDPYNHHPQTLRQELSFNPDTCNSSGAMYGASNQSSHASSSNAYAPSPSPVHQGHTSYTLGGGGYGRSAIPAISSPPEAQQSSYFPCSHGLSPMLTKFASGEQSTSPVKGPRSPHIVIGSPVHQRSGESLPGYEVSPSQPPKQR</sequence>
<keyword evidence="2" id="KW-0472">Membrane</keyword>
<dbReference type="GeneID" id="18817121"/>
<dbReference type="Proteomes" id="UP000008064">
    <property type="component" value="Unassembled WGS sequence"/>
</dbReference>
<feature type="compositionally biased region" description="Low complexity" evidence="1">
    <location>
        <begin position="307"/>
        <end position="322"/>
    </location>
</feature>
<reference evidence="3" key="1">
    <citation type="submission" date="2011-04" db="EMBL/GenBank/DDBJ databases">
        <title>Evolution of plant cell wall degrading machinery underlies the functional diversity of forest fungi.</title>
        <authorList>
            <consortium name="US DOE Joint Genome Institute (JGI-PGF)"/>
            <person name="Eastwood D.C."/>
            <person name="Floudas D."/>
            <person name="Binder M."/>
            <person name="Majcherczyk A."/>
            <person name="Schneider P."/>
            <person name="Aerts A."/>
            <person name="Asiegbu F.O."/>
            <person name="Baker S.E."/>
            <person name="Barry K."/>
            <person name="Bendiksby M."/>
            <person name="Blumentritt M."/>
            <person name="Coutinho P.M."/>
            <person name="Cullen D."/>
            <person name="Cullen D."/>
            <person name="Gathman A."/>
            <person name="Goodell B."/>
            <person name="Henrissat B."/>
            <person name="Ihrmark K."/>
            <person name="Kauserud H."/>
            <person name="Kohler A."/>
            <person name="LaButti K."/>
            <person name="Lapidus A."/>
            <person name="Lavin J.L."/>
            <person name="Lee Y.-H."/>
            <person name="Lindquist E."/>
            <person name="Lilly W."/>
            <person name="Lucas S."/>
            <person name="Morin E."/>
            <person name="Murat C."/>
            <person name="Oguiza J.A."/>
            <person name="Park J."/>
            <person name="Pisabarro A.G."/>
            <person name="Riley R."/>
            <person name="Rosling A."/>
            <person name="Salamov A."/>
            <person name="Schmidt O."/>
            <person name="Schmutz J."/>
            <person name="Skrede I."/>
            <person name="Stenlid J."/>
            <person name="Wiebenga A."/>
            <person name="Xie X."/>
            <person name="Kues U."/>
            <person name="Hibbett D.S."/>
            <person name="Hoffmeister D."/>
            <person name="Hogberg N."/>
            <person name="Martin F."/>
            <person name="Grigoriev I.V."/>
            <person name="Watkinson S.C."/>
        </authorList>
    </citation>
    <scope>NUCLEOTIDE SEQUENCE</scope>
    <source>
        <strain evidence="3">S7.9</strain>
    </source>
</reference>
<dbReference type="KEGG" id="sla:SERLADRAFT_455075"/>
<gene>
    <name evidence="3" type="ORF">SERLADRAFT_455075</name>
</gene>
<feature type="transmembrane region" description="Helical" evidence="2">
    <location>
        <begin position="12"/>
        <end position="31"/>
    </location>
</feature>
<feature type="compositionally biased region" description="Polar residues" evidence="1">
    <location>
        <begin position="201"/>
        <end position="210"/>
    </location>
</feature>
<keyword evidence="2" id="KW-0812">Transmembrane</keyword>
<feature type="region of interest" description="Disordered" evidence="1">
    <location>
        <begin position="375"/>
        <end position="420"/>
    </location>
</feature>
<dbReference type="RefSeq" id="XP_007312672.1">
    <property type="nucleotide sequence ID" value="XM_007312610.1"/>
</dbReference>
<dbReference type="GO" id="GO:0035838">
    <property type="term" value="C:growing cell tip"/>
    <property type="evidence" value="ECO:0007669"/>
    <property type="project" value="TreeGrafter"/>
</dbReference>
<feature type="transmembrane region" description="Helical" evidence="2">
    <location>
        <begin position="51"/>
        <end position="69"/>
    </location>
</feature>
<protein>
    <submittedName>
        <fullName evidence="3">Uncharacterized protein</fullName>
    </submittedName>
</protein>
<evidence type="ECO:0000256" key="1">
    <source>
        <dbReference type="SAM" id="MobiDB-lite"/>
    </source>
</evidence>
<feature type="region of interest" description="Disordered" evidence="1">
    <location>
        <begin position="151"/>
        <end position="210"/>
    </location>
</feature>
<dbReference type="AlphaFoldDB" id="F8NF74"/>
<keyword evidence="2" id="KW-1133">Transmembrane helix</keyword>
<dbReference type="PANTHER" id="PTHR28013">
    <property type="entry name" value="PROTEIN DCV1-RELATED"/>
    <property type="match status" value="1"/>
</dbReference>
<proteinExistence type="predicted"/>
<name>F8NF74_SERL9</name>
<dbReference type="PANTHER" id="PTHR28013:SF4">
    <property type="entry name" value="MARVEL DOMAIN-CONTAINING PROTEIN"/>
    <property type="match status" value="1"/>
</dbReference>
<dbReference type="GO" id="GO:0005886">
    <property type="term" value="C:plasma membrane"/>
    <property type="evidence" value="ECO:0007669"/>
    <property type="project" value="TreeGrafter"/>
</dbReference>
<organism>
    <name type="scientific">Serpula lacrymans var. lacrymans (strain S7.9)</name>
    <name type="common">Dry rot fungus</name>
    <dbReference type="NCBI Taxonomy" id="578457"/>
    <lineage>
        <taxon>Eukaryota</taxon>
        <taxon>Fungi</taxon>
        <taxon>Dikarya</taxon>
        <taxon>Basidiomycota</taxon>
        <taxon>Agaricomycotina</taxon>
        <taxon>Agaricomycetes</taxon>
        <taxon>Agaricomycetidae</taxon>
        <taxon>Boletales</taxon>
        <taxon>Coniophorineae</taxon>
        <taxon>Serpulaceae</taxon>
        <taxon>Serpula</taxon>
    </lineage>
</organism>
<feature type="region of interest" description="Disordered" evidence="1">
    <location>
        <begin position="302"/>
        <end position="339"/>
    </location>
</feature>
<evidence type="ECO:0000256" key="2">
    <source>
        <dbReference type="SAM" id="Phobius"/>
    </source>
</evidence>
<dbReference type="OrthoDB" id="3365245at2759"/>
<evidence type="ECO:0000313" key="3">
    <source>
        <dbReference type="EMBL" id="EGO30788.1"/>
    </source>
</evidence>